<dbReference type="Pfam" id="PF00198">
    <property type="entry name" value="2-oxoacid_dh"/>
    <property type="match status" value="1"/>
</dbReference>
<dbReference type="SUPFAM" id="SSF51230">
    <property type="entry name" value="Single hybrid motif"/>
    <property type="match status" value="1"/>
</dbReference>
<keyword evidence="9" id="KW-1185">Reference proteome</keyword>
<feature type="domain" description="Lipoyl-binding" evidence="6">
    <location>
        <begin position="2"/>
        <end position="77"/>
    </location>
</feature>
<keyword evidence="3 4" id="KW-0450">Lipoyl</keyword>
<dbReference type="PROSITE" id="PS50968">
    <property type="entry name" value="BIOTINYL_LIPOYL"/>
    <property type="match status" value="1"/>
</dbReference>
<dbReference type="SUPFAM" id="SSF52777">
    <property type="entry name" value="CoA-dependent acyltransferases"/>
    <property type="match status" value="1"/>
</dbReference>
<dbReference type="Proteomes" id="UP001225646">
    <property type="component" value="Unassembled WGS sequence"/>
</dbReference>
<dbReference type="InterPro" id="IPR001078">
    <property type="entry name" value="2-oxoacid_DH_actylTfrase"/>
</dbReference>
<feature type="compositionally biased region" description="Basic and acidic residues" evidence="5">
    <location>
        <begin position="81"/>
        <end position="104"/>
    </location>
</feature>
<dbReference type="RefSeq" id="WP_419152712.1">
    <property type="nucleotide sequence ID" value="NZ_JAUSTR010000023.1"/>
</dbReference>
<dbReference type="InterPro" id="IPR000089">
    <property type="entry name" value="Biotin_lipoyl"/>
</dbReference>
<accession>A0ABT9VRY3</accession>
<dbReference type="CDD" id="cd06849">
    <property type="entry name" value="lipoyl_domain"/>
    <property type="match status" value="1"/>
</dbReference>
<dbReference type="PANTHER" id="PTHR23151:SF90">
    <property type="entry name" value="DIHYDROLIPOYLLYSINE-RESIDUE ACETYLTRANSFERASE COMPONENT OF PYRUVATE DEHYDROGENASE COMPLEX, MITOCHONDRIAL-RELATED"/>
    <property type="match status" value="1"/>
</dbReference>
<evidence type="ECO:0000256" key="4">
    <source>
        <dbReference type="RuleBase" id="RU003423"/>
    </source>
</evidence>
<dbReference type="Gene3D" id="2.40.50.100">
    <property type="match status" value="1"/>
</dbReference>
<dbReference type="Pfam" id="PF02817">
    <property type="entry name" value="E3_binding"/>
    <property type="match status" value="1"/>
</dbReference>
<dbReference type="Gene3D" id="4.10.320.10">
    <property type="entry name" value="E3-binding domain"/>
    <property type="match status" value="1"/>
</dbReference>
<dbReference type="InterPro" id="IPR036625">
    <property type="entry name" value="E3-bd_dom_sf"/>
</dbReference>
<comment type="similarity">
    <text evidence="2 4">Belongs to the 2-oxoacid dehydrogenase family.</text>
</comment>
<keyword evidence="8" id="KW-0670">Pyruvate</keyword>
<evidence type="ECO:0000313" key="9">
    <source>
        <dbReference type="Proteomes" id="UP001225646"/>
    </source>
</evidence>
<keyword evidence="4 8" id="KW-0012">Acyltransferase</keyword>
<dbReference type="PROSITE" id="PS51826">
    <property type="entry name" value="PSBD"/>
    <property type="match status" value="1"/>
</dbReference>
<dbReference type="Pfam" id="PF00364">
    <property type="entry name" value="Biotin_lipoyl"/>
    <property type="match status" value="1"/>
</dbReference>
<evidence type="ECO:0000256" key="1">
    <source>
        <dbReference type="ARBA" id="ARBA00001938"/>
    </source>
</evidence>
<feature type="domain" description="Peripheral subunit-binding (PSBD)" evidence="7">
    <location>
        <begin position="108"/>
        <end position="145"/>
    </location>
</feature>
<evidence type="ECO:0000259" key="7">
    <source>
        <dbReference type="PROSITE" id="PS51826"/>
    </source>
</evidence>
<dbReference type="PANTHER" id="PTHR23151">
    <property type="entry name" value="DIHYDROLIPOAMIDE ACETYL/SUCCINYL-TRANSFERASE-RELATED"/>
    <property type="match status" value="1"/>
</dbReference>
<dbReference type="SUPFAM" id="SSF47005">
    <property type="entry name" value="Peripheral subunit-binding domain of 2-oxo acid dehydrogenase complex"/>
    <property type="match status" value="1"/>
</dbReference>
<dbReference type="InterPro" id="IPR003016">
    <property type="entry name" value="2-oxoA_DH_lipoyl-BS"/>
</dbReference>
<dbReference type="EC" id="2.3.1.-" evidence="4"/>
<feature type="region of interest" description="Disordered" evidence="5">
    <location>
        <begin position="78"/>
        <end position="104"/>
    </location>
</feature>
<dbReference type="InterPro" id="IPR004167">
    <property type="entry name" value="PSBD"/>
</dbReference>
<comment type="caution">
    <text evidence="8">The sequence shown here is derived from an EMBL/GenBank/DDBJ whole genome shotgun (WGS) entry which is preliminary data.</text>
</comment>
<reference evidence="8 9" key="1">
    <citation type="submission" date="2023-07" db="EMBL/GenBank/DDBJ databases">
        <title>Genomic Encyclopedia of Type Strains, Phase IV (KMG-IV): sequencing the most valuable type-strain genomes for metagenomic binning, comparative biology and taxonomic classification.</title>
        <authorList>
            <person name="Goeker M."/>
        </authorList>
    </citation>
    <scope>NUCLEOTIDE SEQUENCE [LARGE SCALE GENOMIC DNA]</scope>
    <source>
        <strain evidence="8 9">DSM 19092</strain>
    </source>
</reference>
<name>A0ABT9VRY3_9BACI</name>
<gene>
    <name evidence="8" type="ORF">J2S06_002858</name>
</gene>
<dbReference type="InterPro" id="IPR045257">
    <property type="entry name" value="E2/Pdx1"/>
</dbReference>
<dbReference type="PROSITE" id="PS00189">
    <property type="entry name" value="LIPOYL"/>
    <property type="match status" value="1"/>
</dbReference>
<dbReference type="GO" id="GO:0004742">
    <property type="term" value="F:dihydrolipoyllysine-residue acetyltransferase activity"/>
    <property type="evidence" value="ECO:0007669"/>
    <property type="project" value="UniProtKB-EC"/>
</dbReference>
<dbReference type="EMBL" id="JAUSTR010000023">
    <property type="protein sequence ID" value="MDQ0163747.1"/>
    <property type="molecule type" value="Genomic_DNA"/>
</dbReference>
<evidence type="ECO:0000256" key="2">
    <source>
        <dbReference type="ARBA" id="ARBA00007317"/>
    </source>
</evidence>
<dbReference type="Gene3D" id="3.30.559.10">
    <property type="entry name" value="Chloramphenicol acetyltransferase-like domain"/>
    <property type="match status" value="1"/>
</dbReference>
<dbReference type="InterPro" id="IPR023213">
    <property type="entry name" value="CAT-like_dom_sf"/>
</dbReference>
<protein>
    <recommendedName>
        <fullName evidence="4">Dihydrolipoamide acetyltransferase component of pyruvate dehydrogenase complex</fullName>
        <ecNumber evidence="4">2.3.1.-</ecNumber>
    </recommendedName>
</protein>
<keyword evidence="4 8" id="KW-0808">Transferase</keyword>
<dbReference type="InterPro" id="IPR011053">
    <property type="entry name" value="Single_hybrid_motif"/>
</dbReference>
<sequence length="404" mass="44301">MRQEIVLPKLDSSMEEARIVSWEVKIGDTIKIDDPILIVETEKSSLEVESEVEGTLEEIVVDEGETVPVGTVLAYVSSGKHSTDQKGSSDHNPVKEENISPGKTERIRVSPAARRLAKQRGVDLTKIKGSGPRGRVILKDVAEAAANVVNQSVKTENKVIASIHAKGKRVNLTSMRKTIAQRMTASFMNVPQFQIKKRVDVSSIVQLRQAVVSSIEHSAGVRLSFNDFLIQAVALTLKKFPRVNASFIDSEGDPYILEHEDINIGLAVAIDDGLVVPVIHQADQLSLIEIAEKRTKLVEKVRKGLLKPEEMRGGTFTISNLGSVGVDEFVAIVNPPETGILAVGNIIEHPVLTNRYETEIKPMITLNASFDHRTIDGAYGGRFIAQLCDQLQSGQWNIFSTARS</sequence>
<evidence type="ECO:0000259" key="6">
    <source>
        <dbReference type="PROSITE" id="PS50968"/>
    </source>
</evidence>
<organism evidence="8 9">
    <name type="scientific">Aeribacillus alveayuensis</name>
    <dbReference type="NCBI Taxonomy" id="279215"/>
    <lineage>
        <taxon>Bacteria</taxon>
        <taxon>Bacillati</taxon>
        <taxon>Bacillota</taxon>
        <taxon>Bacilli</taxon>
        <taxon>Bacillales</taxon>
        <taxon>Bacillaceae</taxon>
        <taxon>Aeribacillus</taxon>
    </lineage>
</organism>
<evidence type="ECO:0000256" key="5">
    <source>
        <dbReference type="SAM" id="MobiDB-lite"/>
    </source>
</evidence>
<proteinExistence type="inferred from homology"/>
<comment type="cofactor">
    <cofactor evidence="1 4">
        <name>(R)-lipoate</name>
        <dbReference type="ChEBI" id="CHEBI:83088"/>
    </cofactor>
</comment>
<evidence type="ECO:0000313" key="8">
    <source>
        <dbReference type="EMBL" id="MDQ0163747.1"/>
    </source>
</evidence>
<evidence type="ECO:0000256" key="3">
    <source>
        <dbReference type="ARBA" id="ARBA00022823"/>
    </source>
</evidence>